<reference evidence="3 4" key="1">
    <citation type="submission" date="2019-09" db="EMBL/GenBank/DDBJ databases">
        <title>Complete genome sequencing of four Arcobacter species reveals a diverse suite of mobile elements.</title>
        <authorList>
            <person name="Miller W.G."/>
            <person name="Yee E."/>
            <person name="Bono J.L."/>
        </authorList>
    </citation>
    <scope>NUCLEOTIDE SEQUENCE [LARGE SCALE GENOMIC DNA]</scope>
    <source>
        <strain evidence="3 4">CCUG 56899</strain>
    </source>
</reference>
<dbReference type="Gene3D" id="3.30.1330.60">
    <property type="entry name" value="OmpA-like domain"/>
    <property type="match status" value="1"/>
</dbReference>
<keyword evidence="1" id="KW-0472">Membrane</keyword>
<proteinExistence type="predicted"/>
<dbReference type="SUPFAM" id="SSF103088">
    <property type="entry name" value="OmpA-like"/>
    <property type="match status" value="1"/>
</dbReference>
<dbReference type="PROSITE" id="PS51123">
    <property type="entry name" value="OMPA_2"/>
    <property type="match status" value="1"/>
</dbReference>
<dbReference type="AlphaFoldDB" id="A0A5C2HHJ6"/>
<name>A0A5C2HHJ6_9BACT</name>
<sequence length="170" mass="20166">MRYFIFYLIFLIFFVSCSKKQNHINDEKIHHTNKEFIEENNYSKVAQNIIIPKNYYGKISKNDLKKVYFDYGTAFFDIKYRKTIEKHAIFMKQNSNLKLILQGNADIGGQKAAHTWLALNRAKHVKDQLVKFNIDENRIIISTNSSDNPIVLGDSEEAWKENRRVDFIYY</sequence>
<dbReference type="CDD" id="cd07185">
    <property type="entry name" value="OmpA_C-like"/>
    <property type="match status" value="1"/>
</dbReference>
<dbReference type="KEGG" id="apoc:APORC_1172"/>
<dbReference type="InterPro" id="IPR050330">
    <property type="entry name" value="Bact_OuterMem_StrucFunc"/>
</dbReference>
<dbReference type="PANTHER" id="PTHR30329:SF21">
    <property type="entry name" value="LIPOPROTEIN YIAD-RELATED"/>
    <property type="match status" value="1"/>
</dbReference>
<dbReference type="Pfam" id="PF00691">
    <property type="entry name" value="OmpA"/>
    <property type="match status" value="1"/>
</dbReference>
<dbReference type="InterPro" id="IPR036737">
    <property type="entry name" value="OmpA-like_sf"/>
</dbReference>
<dbReference type="Proteomes" id="UP000322644">
    <property type="component" value="Chromosome"/>
</dbReference>
<feature type="domain" description="OmpA-like" evidence="2">
    <location>
        <begin position="56"/>
        <end position="170"/>
    </location>
</feature>
<dbReference type="EMBL" id="CP036246">
    <property type="protein sequence ID" value="QEP40771.1"/>
    <property type="molecule type" value="Genomic_DNA"/>
</dbReference>
<gene>
    <name evidence="3" type="ORF">APORC_1172</name>
</gene>
<dbReference type="PANTHER" id="PTHR30329">
    <property type="entry name" value="STATOR ELEMENT OF FLAGELLAR MOTOR COMPLEX"/>
    <property type="match status" value="1"/>
</dbReference>
<accession>A0A5C2HHJ6</accession>
<evidence type="ECO:0000259" key="2">
    <source>
        <dbReference type="PROSITE" id="PS51123"/>
    </source>
</evidence>
<reference evidence="3 4" key="2">
    <citation type="submission" date="2019-09" db="EMBL/GenBank/DDBJ databases">
        <title>Taxonomic note: a critical rebuttal of the proposed division of the genus Arcobacter into six genera, emended descriptions of Arcobacter anaerophilus and the genus Arcobacter, and an assessment of genus-level boundaries for Epsilonproteobacteria using in silico genomic comparator tools.</title>
        <authorList>
            <person name="On S.L.W."/>
            <person name="Miller W.G."/>
            <person name="Biggs P."/>
            <person name="Cornelius A."/>
            <person name="Vandamme P."/>
        </authorList>
    </citation>
    <scope>NUCLEOTIDE SEQUENCE [LARGE SCALE GENOMIC DNA]</scope>
    <source>
        <strain evidence="3 4">CCUG 56899</strain>
    </source>
</reference>
<evidence type="ECO:0000313" key="3">
    <source>
        <dbReference type="EMBL" id="QEP40771.1"/>
    </source>
</evidence>
<dbReference type="PROSITE" id="PS51257">
    <property type="entry name" value="PROKAR_LIPOPROTEIN"/>
    <property type="match status" value="1"/>
</dbReference>
<evidence type="ECO:0000256" key="1">
    <source>
        <dbReference type="PROSITE-ProRule" id="PRU00473"/>
    </source>
</evidence>
<dbReference type="InterPro" id="IPR006665">
    <property type="entry name" value="OmpA-like"/>
</dbReference>
<evidence type="ECO:0000313" key="4">
    <source>
        <dbReference type="Proteomes" id="UP000322644"/>
    </source>
</evidence>
<protein>
    <submittedName>
        <fullName evidence="3">OmpA domain-containing protein</fullName>
    </submittedName>
</protein>
<organism evidence="3 4">
    <name type="scientific">Arcobacter porcinus</name>
    <dbReference type="NCBI Taxonomy" id="1935204"/>
    <lineage>
        <taxon>Bacteria</taxon>
        <taxon>Pseudomonadati</taxon>
        <taxon>Campylobacterota</taxon>
        <taxon>Epsilonproteobacteria</taxon>
        <taxon>Campylobacterales</taxon>
        <taxon>Arcobacteraceae</taxon>
        <taxon>Arcobacter</taxon>
    </lineage>
</organism>
<dbReference type="GO" id="GO:0016020">
    <property type="term" value="C:membrane"/>
    <property type="evidence" value="ECO:0007669"/>
    <property type="project" value="UniProtKB-UniRule"/>
</dbReference>
<dbReference type="RefSeq" id="WP_066388260.1">
    <property type="nucleotide sequence ID" value="NZ_CP036246.2"/>
</dbReference>